<evidence type="ECO:0000256" key="2">
    <source>
        <dbReference type="SAM" id="Phobius"/>
    </source>
</evidence>
<feature type="region of interest" description="Disordered" evidence="1">
    <location>
        <begin position="439"/>
        <end position="529"/>
    </location>
</feature>
<organism evidence="3 4">
    <name type="scientific">Mixia osmundae (strain CBS 9802 / IAM 14324 / JCM 22182 / KY 12970)</name>
    <dbReference type="NCBI Taxonomy" id="764103"/>
    <lineage>
        <taxon>Eukaryota</taxon>
        <taxon>Fungi</taxon>
        <taxon>Dikarya</taxon>
        <taxon>Basidiomycota</taxon>
        <taxon>Pucciniomycotina</taxon>
        <taxon>Mixiomycetes</taxon>
        <taxon>Mixiales</taxon>
        <taxon>Mixiaceae</taxon>
        <taxon>Mixia</taxon>
    </lineage>
</organism>
<name>G7E130_MIXOS</name>
<keyword evidence="2" id="KW-0472">Membrane</keyword>
<dbReference type="eggNOG" id="ENOG502S9H8">
    <property type="taxonomic scope" value="Eukaryota"/>
</dbReference>
<reference evidence="3 4" key="2">
    <citation type="journal article" date="2012" name="Open Biol.">
        <title>Characteristics of nucleosomes and linker DNA regions on the genome of the basidiomycete Mixia osmundae revealed by mono- and dinucleosome mapping.</title>
        <authorList>
            <person name="Nishida H."/>
            <person name="Kondo S."/>
            <person name="Matsumoto T."/>
            <person name="Suzuki Y."/>
            <person name="Yoshikawa H."/>
            <person name="Taylor T.D."/>
            <person name="Sugiyama J."/>
        </authorList>
    </citation>
    <scope>NUCLEOTIDE SEQUENCE [LARGE SCALE GENOMIC DNA]</scope>
    <source>
        <strain evidence="4">CBS 9802 / IAM 14324 / JCM 22182 / KY 12970</strain>
    </source>
</reference>
<keyword evidence="2" id="KW-0812">Transmembrane</keyword>
<sequence>MHPDSRKDVTARDLDSFSSPSRGVDRQPSKSYTPARPSEINRRRLTRPIRTESGPTIKRRSSETSARPSNILTPAPRPHKGSKTPSRAPPLIIPSLPAQGTSATSQSKSRFTPAGSFAAPYTRSASVFVMSDSAHEDSPDLAQRLQEALALDSHDMPGALAPTPSSSSAAGAGDSDHASLPIHRPHNSDDSLMHTPPMRTANQTGSLCSDDTDAHFDGVSYDSASLNSFSPGPSAGGIDALSGGEETSEELHDRLVQSLELSNLSGPAEIQPVPVVTPAHTSVPPAEGTSPSAPTSLLATHQPKTLHERKQALESVLTARQPDRDAVSRNLAQALAMFRQDEIGRQFVMSPDVSVAHVPEPKAPANLADLSLLASLRSKLEADDGTDLSNPIIGYVQAFADSSAQASVIRSPPRAGDDRDRFPDARSVFSDVSESLIRPEYREQARQRTRKSVKSSSSGNGRVSMMTARPHKRRSILGRTNLPSIHSEAQSISSQSGESHDPVIPVVMPTPGSSPRSKRSRHSSTQSHLADTLGKAAAFPFEVAGSFIGRIILLLLSPLQSTLAMVLLGLVILAAGYIFILRSALSVFLSTAPMRALSLVSSGATHPLVTLSSISGAVATTSSMLLAMGQQHRVRLRNGNITLLEGSVVRSTIDSVACYTTGQRCSRSSGRKGLGIMTHRISGQARAARDTFNTVADALVSSNELHYASLWELGAAITAAVYLPDSDEISLCLLQLGNLMRDIKTSLTIIQAKALTDFGTIVYEFRRIESTIKGIESGSAYTVDDMTKQLDSLFDRISYTTGSIVNQIDSAIPIIDEASDVAQTVKGYLYRGDRMLSKEIEDRPLWRRVVEYDTYKAKQLNRDMQLTQTSILTVRAAHLKLMRARDDLHGYAVNVAAFKDNLIETHLADHALLPADEVAGLHQIMDSFENAVKSSQRPGQKTIDLLPQSQE</sequence>
<comment type="caution">
    <text evidence="3">The sequence shown here is derived from an EMBL/GenBank/DDBJ whole genome shotgun (WGS) entry which is preliminary data.</text>
</comment>
<feature type="region of interest" description="Disordered" evidence="1">
    <location>
        <begin position="407"/>
        <end position="427"/>
    </location>
</feature>
<dbReference type="EMBL" id="BABT02000102">
    <property type="protein sequence ID" value="GAA96540.1"/>
    <property type="molecule type" value="Genomic_DNA"/>
</dbReference>
<reference evidence="3 4" key="1">
    <citation type="journal article" date="2011" name="J. Gen. Appl. Microbiol.">
        <title>Draft genome sequencing of the enigmatic basidiomycete Mixia osmundae.</title>
        <authorList>
            <person name="Nishida H."/>
            <person name="Nagatsuka Y."/>
            <person name="Sugiyama J."/>
        </authorList>
    </citation>
    <scope>NUCLEOTIDE SEQUENCE [LARGE SCALE GENOMIC DNA]</scope>
    <source>
        <strain evidence="4">CBS 9802 / IAM 14324 / JCM 22182 / KY 12970</strain>
    </source>
</reference>
<feature type="region of interest" description="Disordered" evidence="1">
    <location>
        <begin position="931"/>
        <end position="951"/>
    </location>
</feature>
<dbReference type="AlphaFoldDB" id="G7E130"/>
<feature type="compositionally biased region" description="Polar residues" evidence="1">
    <location>
        <begin position="98"/>
        <end position="110"/>
    </location>
</feature>
<feature type="compositionally biased region" description="Polar residues" evidence="1">
    <location>
        <begin position="63"/>
        <end position="72"/>
    </location>
</feature>
<protein>
    <submittedName>
        <fullName evidence="3">Uncharacterized protein</fullName>
    </submittedName>
</protein>
<keyword evidence="2" id="KW-1133">Transmembrane helix</keyword>
<evidence type="ECO:0000313" key="4">
    <source>
        <dbReference type="Proteomes" id="UP000009131"/>
    </source>
</evidence>
<feature type="region of interest" description="Disordered" evidence="1">
    <location>
        <begin position="224"/>
        <end position="251"/>
    </location>
</feature>
<evidence type="ECO:0000256" key="1">
    <source>
        <dbReference type="SAM" id="MobiDB-lite"/>
    </source>
</evidence>
<feature type="compositionally biased region" description="Low complexity" evidence="1">
    <location>
        <begin position="157"/>
        <end position="173"/>
    </location>
</feature>
<dbReference type="HOGENOM" id="CLU_309737_0_0_1"/>
<dbReference type="Proteomes" id="UP000009131">
    <property type="component" value="Unassembled WGS sequence"/>
</dbReference>
<feature type="compositionally biased region" description="Basic and acidic residues" evidence="1">
    <location>
        <begin position="1"/>
        <end position="15"/>
    </location>
</feature>
<accession>G7E130</accession>
<feature type="transmembrane region" description="Helical" evidence="2">
    <location>
        <begin position="608"/>
        <end position="628"/>
    </location>
</feature>
<feature type="compositionally biased region" description="Basic and acidic residues" evidence="1">
    <location>
        <begin position="415"/>
        <end position="424"/>
    </location>
</feature>
<proteinExistence type="predicted"/>
<feature type="compositionally biased region" description="Polar residues" evidence="1">
    <location>
        <begin position="481"/>
        <end position="497"/>
    </location>
</feature>
<dbReference type="OrthoDB" id="2526823at2759"/>
<dbReference type="InParanoid" id="G7E130"/>
<feature type="region of interest" description="Disordered" evidence="1">
    <location>
        <begin position="132"/>
        <end position="211"/>
    </location>
</feature>
<gene>
    <name evidence="3" type="primary">Mo03208</name>
    <name evidence="3" type="ORF">E5Q_03208</name>
</gene>
<feature type="region of interest" description="Disordered" evidence="1">
    <location>
        <begin position="1"/>
        <end position="116"/>
    </location>
</feature>
<feature type="compositionally biased region" description="Polar residues" evidence="1">
    <location>
        <begin position="200"/>
        <end position="209"/>
    </location>
</feature>
<evidence type="ECO:0000313" key="3">
    <source>
        <dbReference type="EMBL" id="GAA96540.1"/>
    </source>
</evidence>
<feature type="transmembrane region" description="Helical" evidence="2">
    <location>
        <begin position="563"/>
        <end position="588"/>
    </location>
</feature>
<keyword evidence="4" id="KW-1185">Reference proteome</keyword>